<evidence type="ECO:0000256" key="1">
    <source>
        <dbReference type="ARBA" id="ARBA00001974"/>
    </source>
</evidence>
<dbReference type="AlphaFoldDB" id="A0A917U7J7"/>
<comment type="caution">
    <text evidence="8">The sequence shown here is derived from an EMBL/GenBank/DDBJ whole genome shotgun (WGS) entry which is preliminary data.</text>
</comment>
<name>A0A917U7J7_9ACTN</name>
<reference evidence="8" key="2">
    <citation type="submission" date="2020-09" db="EMBL/GenBank/DDBJ databases">
        <authorList>
            <person name="Sun Q."/>
            <person name="Ohkuma M."/>
        </authorList>
    </citation>
    <scope>NUCLEOTIDE SEQUENCE</scope>
    <source>
        <strain evidence="8">JCM 19831</strain>
    </source>
</reference>
<evidence type="ECO:0000256" key="3">
    <source>
        <dbReference type="ARBA" id="ARBA00022630"/>
    </source>
</evidence>
<dbReference type="Gene3D" id="2.40.110.10">
    <property type="entry name" value="Butyryl-CoA Dehydrogenase, subunit A, domain 2"/>
    <property type="match status" value="1"/>
</dbReference>
<comment type="similarity">
    <text evidence="2">Belongs to the acyl-CoA dehydrogenase family.</text>
</comment>
<dbReference type="SUPFAM" id="SSF56645">
    <property type="entry name" value="Acyl-CoA dehydrogenase NM domain-like"/>
    <property type="match status" value="1"/>
</dbReference>
<dbReference type="Pfam" id="PF02771">
    <property type="entry name" value="Acyl-CoA_dh_N"/>
    <property type="match status" value="1"/>
</dbReference>
<organism evidence="8 9">
    <name type="scientific">Dactylosporangium sucinum</name>
    <dbReference type="NCBI Taxonomy" id="1424081"/>
    <lineage>
        <taxon>Bacteria</taxon>
        <taxon>Bacillati</taxon>
        <taxon>Actinomycetota</taxon>
        <taxon>Actinomycetes</taxon>
        <taxon>Micromonosporales</taxon>
        <taxon>Micromonosporaceae</taxon>
        <taxon>Dactylosporangium</taxon>
    </lineage>
</organism>
<keyword evidence="5" id="KW-0560">Oxidoreductase</keyword>
<proteinExistence type="inferred from homology"/>
<dbReference type="Gene3D" id="1.10.540.10">
    <property type="entry name" value="Acyl-CoA dehydrogenase/oxidase, N-terminal domain"/>
    <property type="match status" value="1"/>
</dbReference>
<dbReference type="Gene3D" id="1.20.140.10">
    <property type="entry name" value="Butyryl-CoA Dehydrogenase, subunit A, domain 3"/>
    <property type="match status" value="1"/>
</dbReference>
<dbReference type="InterPro" id="IPR046373">
    <property type="entry name" value="Acyl-CoA_Oxase/DH_mid-dom_sf"/>
</dbReference>
<keyword evidence="3" id="KW-0285">Flavoprotein</keyword>
<dbReference type="InterPro" id="IPR037069">
    <property type="entry name" value="AcylCoA_DH/ox_N_sf"/>
</dbReference>
<dbReference type="PANTHER" id="PTHR43884:SF20">
    <property type="entry name" value="ACYL-COA DEHYDROGENASE FADE28"/>
    <property type="match status" value="1"/>
</dbReference>
<gene>
    <name evidence="8" type="ORF">GCM10007977_077250</name>
</gene>
<keyword evidence="9" id="KW-1185">Reference proteome</keyword>
<dbReference type="GO" id="GO:0050660">
    <property type="term" value="F:flavin adenine dinucleotide binding"/>
    <property type="evidence" value="ECO:0007669"/>
    <property type="project" value="InterPro"/>
</dbReference>
<dbReference type="PANTHER" id="PTHR43884">
    <property type="entry name" value="ACYL-COA DEHYDROGENASE"/>
    <property type="match status" value="1"/>
</dbReference>
<dbReference type="EMBL" id="BMPI01000050">
    <property type="protein sequence ID" value="GGM64299.1"/>
    <property type="molecule type" value="Genomic_DNA"/>
</dbReference>
<keyword evidence="4" id="KW-0274">FAD</keyword>
<sequence>MQLPTSDQDDLRDACRSVLADHCTSAQLRVVTEAPAKFDGGLWKVGAELGWNALTVPEEHGGLGLGVAEACIVAEEFGRVAQASPLGATLGAALIVAEFGPPSLCGRLLPLVAAGTAVVTWGSGQGAPPSPALRQSGEGYVLDGACAWVPDAPSATHLLVAATFEGRAVAVLVDVAAPGVQIAPMQSLDIGRRHGRVSCADVVIAPDAVLRHGAGDALFNLAVTLQCAETVGLASTMLAMTVEYTKQRNQFGEPIGRFQALKHRMTDMLVQCEAARATTWEAAAVLDDDLTRGAEAASVAKSITGRAGSSVASEALQLHGGIGFTWEHDLHIFLRRAKVSELLLGSPSWHDERLALLLGAAGADD</sequence>
<protein>
    <submittedName>
        <fullName evidence="8">Acyl-CoA dehydrogenase</fullName>
    </submittedName>
</protein>
<evidence type="ECO:0000313" key="8">
    <source>
        <dbReference type="EMBL" id="GGM64299.1"/>
    </source>
</evidence>
<dbReference type="InterPro" id="IPR036250">
    <property type="entry name" value="AcylCo_DH-like_C"/>
</dbReference>
<evidence type="ECO:0000256" key="5">
    <source>
        <dbReference type="ARBA" id="ARBA00023002"/>
    </source>
</evidence>
<dbReference type="InterPro" id="IPR009075">
    <property type="entry name" value="AcylCo_DH/oxidase_C"/>
</dbReference>
<evidence type="ECO:0000256" key="4">
    <source>
        <dbReference type="ARBA" id="ARBA00022827"/>
    </source>
</evidence>
<dbReference type="Proteomes" id="UP000642070">
    <property type="component" value="Unassembled WGS sequence"/>
</dbReference>
<feature type="domain" description="Acyl-CoA dehydrogenase/oxidase C-terminal" evidence="6">
    <location>
        <begin position="225"/>
        <end position="346"/>
    </location>
</feature>
<comment type="cofactor">
    <cofactor evidence="1">
        <name>FAD</name>
        <dbReference type="ChEBI" id="CHEBI:57692"/>
    </cofactor>
</comment>
<evidence type="ECO:0000313" key="9">
    <source>
        <dbReference type="Proteomes" id="UP000642070"/>
    </source>
</evidence>
<evidence type="ECO:0000256" key="2">
    <source>
        <dbReference type="ARBA" id="ARBA00009347"/>
    </source>
</evidence>
<dbReference type="Pfam" id="PF00441">
    <property type="entry name" value="Acyl-CoA_dh_1"/>
    <property type="match status" value="1"/>
</dbReference>
<feature type="domain" description="Acyl-CoA dehydrogenase/oxidase N-terminal" evidence="7">
    <location>
        <begin position="5"/>
        <end position="115"/>
    </location>
</feature>
<evidence type="ECO:0000259" key="6">
    <source>
        <dbReference type="Pfam" id="PF00441"/>
    </source>
</evidence>
<accession>A0A917U7J7</accession>
<evidence type="ECO:0000259" key="7">
    <source>
        <dbReference type="Pfam" id="PF02771"/>
    </source>
</evidence>
<reference evidence="8" key="1">
    <citation type="journal article" date="2014" name="Int. J. Syst. Evol. Microbiol.">
        <title>Complete genome sequence of Corynebacterium casei LMG S-19264T (=DSM 44701T), isolated from a smear-ripened cheese.</title>
        <authorList>
            <consortium name="US DOE Joint Genome Institute (JGI-PGF)"/>
            <person name="Walter F."/>
            <person name="Albersmeier A."/>
            <person name="Kalinowski J."/>
            <person name="Ruckert C."/>
        </authorList>
    </citation>
    <scope>NUCLEOTIDE SEQUENCE</scope>
    <source>
        <strain evidence="8">JCM 19831</strain>
    </source>
</reference>
<dbReference type="CDD" id="cd00567">
    <property type="entry name" value="ACAD"/>
    <property type="match status" value="1"/>
</dbReference>
<dbReference type="SUPFAM" id="SSF47203">
    <property type="entry name" value="Acyl-CoA dehydrogenase C-terminal domain-like"/>
    <property type="match status" value="1"/>
</dbReference>
<dbReference type="GO" id="GO:0003995">
    <property type="term" value="F:acyl-CoA dehydrogenase activity"/>
    <property type="evidence" value="ECO:0007669"/>
    <property type="project" value="TreeGrafter"/>
</dbReference>
<dbReference type="InterPro" id="IPR013786">
    <property type="entry name" value="AcylCoA_DH/ox_N"/>
</dbReference>
<dbReference type="RefSeq" id="WP_190255007.1">
    <property type="nucleotide sequence ID" value="NZ_BMPI01000050.1"/>
</dbReference>
<dbReference type="InterPro" id="IPR009100">
    <property type="entry name" value="AcylCoA_DH/oxidase_NM_dom_sf"/>
</dbReference>